<feature type="binding site" evidence="14">
    <location>
        <begin position="557"/>
        <end position="558"/>
    </location>
    <ligand>
        <name>S-adenosyl-L-methionine</name>
        <dbReference type="ChEBI" id="CHEBI:59789"/>
    </ligand>
</feature>
<evidence type="ECO:0000256" key="3">
    <source>
        <dbReference type="ARBA" id="ARBA00020987"/>
    </source>
</evidence>
<feature type="binding site" evidence="14">
    <location>
        <begin position="470"/>
        <end position="473"/>
    </location>
    <ligand>
        <name>S-adenosyl-L-methionine</name>
        <dbReference type="ChEBI" id="CHEBI:59789"/>
    </ligand>
</feature>
<dbReference type="STRING" id="1071378.G0WEY8"/>
<keyword evidence="8" id="KW-0156">Chromatin regulator</keyword>
<comment type="subcellular location">
    <subcellularLocation>
        <location evidence="1">Nucleus</location>
    </subcellularLocation>
</comment>
<feature type="region of interest" description="Disordered" evidence="15">
    <location>
        <begin position="23"/>
        <end position="76"/>
    </location>
</feature>
<protein>
    <recommendedName>
        <fullName evidence="3">Histone-lysine N-methyltransferase, H3 lysine-79 specific</fullName>
        <ecNumber evidence="2">2.1.1.360</ecNumber>
    </recommendedName>
    <alternativeName>
        <fullName evidence="12">Histone H3-K79 methyltransferase</fullName>
    </alternativeName>
</protein>
<gene>
    <name evidence="17" type="primary">NDAI0H01750</name>
    <name evidence="17" type="ordered locus">NDAI_0H01750</name>
</gene>
<evidence type="ECO:0000256" key="15">
    <source>
        <dbReference type="SAM" id="MobiDB-lite"/>
    </source>
</evidence>
<accession>G0WEY8</accession>
<keyword evidence="5" id="KW-0808">Transferase</keyword>
<feature type="region of interest" description="Disordered" evidence="15">
    <location>
        <begin position="195"/>
        <end position="225"/>
    </location>
</feature>
<dbReference type="GO" id="GO:0000725">
    <property type="term" value="P:recombinational repair"/>
    <property type="evidence" value="ECO:0007669"/>
    <property type="project" value="EnsemblFungi"/>
</dbReference>
<dbReference type="GO" id="GO:0070911">
    <property type="term" value="P:global genome nucleotide-excision repair"/>
    <property type="evidence" value="ECO:0007669"/>
    <property type="project" value="EnsemblFungi"/>
</dbReference>
<evidence type="ECO:0000313" key="18">
    <source>
        <dbReference type="Proteomes" id="UP000000689"/>
    </source>
</evidence>
<evidence type="ECO:0000256" key="6">
    <source>
        <dbReference type="ARBA" id="ARBA00022691"/>
    </source>
</evidence>
<dbReference type="GO" id="GO:0000781">
    <property type="term" value="C:chromosome, telomeric region"/>
    <property type="evidence" value="ECO:0007669"/>
    <property type="project" value="GOC"/>
</dbReference>
<comment type="catalytic activity">
    <reaction evidence="13">
        <text>L-lysyl(79)-[histone H3] + 3 S-adenosyl-L-methionine = N(6),N(6),N(6)-trimethyl-L-lysyl(79)-[histone H3] + 3 S-adenosyl-L-homocysteine + 3 H(+)</text>
        <dbReference type="Rhea" id="RHEA:60328"/>
        <dbReference type="Rhea" id="RHEA-COMP:15549"/>
        <dbReference type="Rhea" id="RHEA-COMP:15552"/>
        <dbReference type="ChEBI" id="CHEBI:15378"/>
        <dbReference type="ChEBI" id="CHEBI:29969"/>
        <dbReference type="ChEBI" id="CHEBI:57856"/>
        <dbReference type="ChEBI" id="CHEBI:59789"/>
        <dbReference type="ChEBI" id="CHEBI:61961"/>
        <dbReference type="EC" id="2.1.1.360"/>
    </reaction>
</comment>
<keyword evidence="11" id="KW-0539">Nucleus</keyword>
<evidence type="ECO:0000256" key="8">
    <source>
        <dbReference type="ARBA" id="ARBA00022853"/>
    </source>
</evidence>
<evidence type="ECO:0000256" key="5">
    <source>
        <dbReference type="ARBA" id="ARBA00022679"/>
    </source>
</evidence>
<reference evidence="17 18" key="1">
    <citation type="journal article" date="2011" name="Proc. Natl. Acad. Sci. U.S.A.">
        <title>Evolutionary erosion of yeast sex chromosomes by mating-type switching accidents.</title>
        <authorList>
            <person name="Gordon J.L."/>
            <person name="Armisen D."/>
            <person name="Proux-Wera E."/>
            <person name="Oheigeartaigh S.S."/>
            <person name="Byrne K.P."/>
            <person name="Wolfe K.H."/>
        </authorList>
    </citation>
    <scope>NUCLEOTIDE SEQUENCE [LARGE SCALE GENOMIC DNA]</scope>
    <source>
        <strain evidence="18">ATCC 10597 / BCRC 20456 / CBS 421 / NBRC 0211 / NRRL Y-12639</strain>
    </source>
</reference>
<feature type="binding site" evidence="14">
    <location>
        <begin position="493"/>
        <end position="502"/>
    </location>
    <ligand>
        <name>S-adenosyl-L-methionine</name>
        <dbReference type="ChEBI" id="CHEBI:59789"/>
    </ligand>
</feature>
<keyword evidence="10" id="KW-0804">Transcription</keyword>
<feature type="compositionally biased region" description="Polar residues" evidence="15">
    <location>
        <begin position="129"/>
        <end position="138"/>
    </location>
</feature>
<keyword evidence="4" id="KW-0489">Methyltransferase</keyword>
<dbReference type="GO" id="GO:0051598">
    <property type="term" value="P:meiotic recombination checkpoint signaling"/>
    <property type="evidence" value="ECO:0007669"/>
    <property type="project" value="EnsemblFungi"/>
</dbReference>
<dbReference type="PANTHER" id="PTHR21451:SF0">
    <property type="entry name" value="HISTONE-LYSINE N-METHYLTRANSFERASE, H3 LYSINE-79 SPECIFIC"/>
    <property type="match status" value="1"/>
</dbReference>
<dbReference type="PANTHER" id="PTHR21451">
    <property type="entry name" value="HISTONE H3 METHYLTRANSFERASE"/>
    <property type="match status" value="1"/>
</dbReference>
<dbReference type="InterPro" id="IPR021162">
    <property type="entry name" value="Dot1"/>
</dbReference>
<feature type="region of interest" description="Disordered" evidence="15">
    <location>
        <begin position="104"/>
        <end position="139"/>
    </location>
</feature>
<evidence type="ECO:0000256" key="12">
    <source>
        <dbReference type="ARBA" id="ARBA00029821"/>
    </source>
</evidence>
<dbReference type="PIRSF" id="PIRSF017570">
    <property type="entry name" value="Histone_H3-K79_MeTrfase"/>
    <property type="match status" value="1"/>
</dbReference>
<keyword evidence="9" id="KW-0805">Transcription regulation</keyword>
<evidence type="ECO:0000256" key="1">
    <source>
        <dbReference type="ARBA" id="ARBA00004123"/>
    </source>
</evidence>
<evidence type="ECO:0000313" key="17">
    <source>
        <dbReference type="EMBL" id="CCD26349.1"/>
    </source>
</evidence>
<dbReference type="InterPro" id="IPR029063">
    <property type="entry name" value="SAM-dependent_MTases_sf"/>
</dbReference>
<dbReference type="SUPFAM" id="SSF53335">
    <property type="entry name" value="S-adenosyl-L-methionine-dependent methyltransferases"/>
    <property type="match status" value="1"/>
</dbReference>
<proteinExistence type="predicted"/>
<dbReference type="RefSeq" id="XP_003671592.1">
    <property type="nucleotide sequence ID" value="XM_003671544.1"/>
</dbReference>
<evidence type="ECO:0000256" key="4">
    <source>
        <dbReference type="ARBA" id="ARBA00022603"/>
    </source>
</evidence>
<dbReference type="Gene3D" id="1.10.260.170">
    <property type="match status" value="1"/>
</dbReference>
<dbReference type="HOGENOM" id="CLU_027287_0_1_1"/>
<evidence type="ECO:0000256" key="14">
    <source>
        <dbReference type="PIRSR" id="PIRSR017570-1"/>
    </source>
</evidence>
<name>G0WEY8_NAUDC</name>
<dbReference type="EC" id="2.1.1.360" evidence="2"/>
<evidence type="ECO:0000256" key="2">
    <source>
        <dbReference type="ARBA" id="ARBA00012190"/>
    </source>
</evidence>
<dbReference type="GO" id="GO:0140956">
    <property type="term" value="F:histone H3K79 trimethyltransferase activity"/>
    <property type="evidence" value="ECO:0007669"/>
    <property type="project" value="UniProtKB-EC"/>
</dbReference>
<dbReference type="OrthoDB" id="443402at2759"/>
<feature type="binding site" evidence="14">
    <location>
        <position position="520"/>
    </location>
    <ligand>
        <name>S-adenosyl-L-methionine</name>
        <dbReference type="ChEBI" id="CHEBI:59789"/>
    </ligand>
</feature>
<dbReference type="EMBL" id="HE580274">
    <property type="protein sequence ID" value="CCD26349.1"/>
    <property type="molecule type" value="Genomic_DNA"/>
</dbReference>
<evidence type="ECO:0000256" key="13">
    <source>
        <dbReference type="ARBA" id="ARBA00047770"/>
    </source>
</evidence>
<dbReference type="InterPro" id="IPR030445">
    <property type="entry name" value="H3-K79_meTrfase"/>
</dbReference>
<evidence type="ECO:0000256" key="9">
    <source>
        <dbReference type="ARBA" id="ARBA00023015"/>
    </source>
</evidence>
<dbReference type="Gene3D" id="3.40.50.150">
    <property type="entry name" value="Vaccinia Virus protein VP39"/>
    <property type="match status" value="1"/>
</dbReference>
<feature type="compositionally biased region" description="Basic residues" evidence="15">
    <location>
        <begin position="195"/>
        <end position="204"/>
    </location>
</feature>
<dbReference type="GO" id="GO:0000786">
    <property type="term" value="C:nucleosome"/>
    <property type="evidence" value="ECO:0007669"/>
    <property type="project" value="InterPro"/>
</dbReference>
<dbReference type="Proteomes" id="UP000000689">
    <property type="component" value="Chromosome 8"/>
</dbReference>
<feature type="compositionally biased region" description="Basic and acidic residues" evidence="15">
    <location>
        <begin position="112"/>
        <end position="126"/>
    </location>
</feature>
<dbReference type="InterPro" id="IPR025789">
    <property type="entry name" value="DOT1_dom"/>
</dbReference>
<dbReference type="GO" id="GO:0031452">
    <property type="term" value="P:negative regulation of heterochromatin formation"/>
    <property type="evidence" value="ECO:0007669"/>
    <property type="project" value="EnsemblFungi"/>
</dbReference>
<dbReference type="FunFam" id="3.40.50.150:FF:000033">
    <property type="entry name" value="Histone-lysine N-methyltransferase, H3 lysine-79 specific"/>
    <property type="match status" value="1"/>
</dbReference>
<dbReference type="GO" id="GO:0006301">
    <property type="term" value="P:DNA damage tolerance"/>
    <property type="evidence" value="ECO:0007669"/>
    <property type="project" value="EnsemblFungi"/>
</dbReference>
<dbReference type="GO" id="GO:0005634">
    <property type="term" value="C:nucleus"/>
    <property type="evidence" value="ECO:0007669"/>
    <property type="project" value="UniProtKB-SubCell"/>
</dbReference>
<dbReference type="eggNOG" id="KOG3924">
    <property type="taxonomic scope" value="Eukaryota"/>
</dbReference>
<feature type="compositionally biased region" description="Polar residues" evidence="15">
    <location>
        <begin position="213"/>
        <end position="225"/>
    </location>
</feature>
<dbReference type="GO" id="GO:0031509">
    <property type="term" value="P:subtelomeric heterochromatin formation"/>
    <property type="evidence" value="ECO:0007669"/>
    <property type="project" value="EnsemblFungi"/>
</dbReference>
<dbReference type="Pfam" id="PF08123">
    <property type="entry name" value="DOT1"/>
    <property type="match status" value="1"/>
</dbReference>
<dbReference type="AlphaFoldDB" id="G0WEY8"/>
<evidence type="ECO:0000256" key="11">
    <source>
        <dbReference type="ARBA" id="ARBA00023242"/>
    </source>
</evidence>
<dbReference type="GO" id="GO:0032259">
    <property type="term" value="P:methylation"/>
    <property type="evidence" value="ECO:0007669"/>
    <property type="project" value="UniProtKB-KW"/>
</dbReference>
<dbReference type="GO" id="GO:0031571">
    <property type="term" value="P:mitotic G1 DNA damage checkpoint signaling"/>
    <property type="evidence" value="ECO:0007669"/>
    <property type="project" value="EnsemblFungi"/>
</dbReference>
<dbReference type="PROSITE" id="PS51569">
    <property type="entry name" value="DOT1"/>
    <property type="match status" value="1"/>
</dbReference>
<keyword evidence="6 14" id="KW-0949">S-adenosyl-L-methionine</keyword>
<keyword evidence="7" id="KW-0677">Repeat</keyword>
<dbReference type="KEGG" id="ndi:NDAI_0H01750"/>
<feature type="compositionally biased region" description="Basic and acidic residues" evidence="15">
    <location>
        <begin position="46"/>
        <end position="62"/>
    </location>
</feature>
<evidence type="ECO:0000256" key="10">
    <source>
        <dbReference type="ARBA" id="ARBA00023163"/>
    </source>
</evidence>
<evidence type="ECO:0000259" key="16">
    <source>
        <dbReference type="PROSITE" id="PS51569"/>
    </source>
</evidence>
<dbReference type="GO" id="GO:0042393">
    <property type="term" value="F:histone binding"/>
    <property type="evidence" value="ECO:0007669"/>
    <property type="project" value="InterPro"/>
</dbReference>
<sequence length="679" mass="78114">MPSAYQGSSMSATSVSLQETNVVGSPIVATQEANDNNQEEEPSLMHNRDSKKEKNAHLNTHDKKARNNKTRPADRELRDLLDDVTKYHPQYDYSLPRTFLRSSTKDHKVRGKEHGVDQLGEKETEGKSPMNQKNSSLQRLKKQRALNKAKKLDTTGQNIVKETFLAENKVNSTHNKFSSSKRKKLVKEKDLVSVKTKKIKKRKPSPTPEAALDSNSSTPSLSKENSIMSLTRHSESMPTPNEGLLLPPDYNNNDDEHDKNNLFKEVATDRKEHIKEDFSSTTFVDWSKPTLKLQYPIFNIEELSQSNFYFDELPIQSTTLTKNVYAHDPENCKLVKLQNPLFANYQEEYHIDFNKDFEKYNPMSEIGKIIEYTTYIYLPEPFSDQIKIDIIPRLNDAFDNSEIKNFISAIEDYNSSIKRIPRYKIIEHLATIKEVPISFIHDFLHIVYTRAIHPNVNKLKGYKAFSNFVYGELLPSFLSELFGKCDLNSTKTFMDLGSGVGNCVIQASLEYGCEKSFGCEIMPQVCHLTELQQVELQRRSKLFGFTPSDIEFSLRKSFVNNTRVDQLIPKCDVLLINNFLFDSALNKEVEKIIQNCKPGCKIVTLKNLRSFGYTIDFFNIENILNRLKVERIDLKEDSVSWTHNGGEYFIATVLENIDESLFEPEVRSRATRRPTKYSR</sequence>
<dbReference type="GeneID" id="11495880"/>
<dbReference type="GO" id="GO:0006334">
    <property type="term" value="P:nucleosome assembly"/>
    <property type="evidence" value="ECO:0007669"/>
    <property type="project" value="EnsemblFungi"/>
</dbReference>
<feature type="domain" description="DOT1" evidence="16">
    <location>
        <begin position="349"/>
        <end position="666"/>
    </location>
</feature>
<dbReference type="GO" id="GO:0031573">
    <property type="term" value="P:mitotic intra-S DNA damage checkpoint signaling"/>
    <property type="evidence" value="ECO:0007669"/>
    <property type="project" value="EnsemblFungi"/>
</dbReference>
<keyword evidence="18" id="KW-1185">Reference proteome</keyword>
<organism evidence="17 18">
    <name type="scientific">Naumovozyma dairenensis (strain ATCC 10597 / BCRC 20456 / CBS 421 / NBRC 0211 / NRRL Y-12639)</name>
    <name type="common">Saccharomyces dairenensis</name>
    <dbReference type="NCBI Taxonomy" id="1071378"/>
    <lineage>
        <taxon>Eukaryota</taxon>
        <taxon>Fungi</taxon>
        <taxon>Dikarya</taxon>
        <taxon>Ascomycota</taxon>
        <taxon>Saccharomycotina</taxon>
        <taxon>Saccharomycetes</taxon>
        <taxon>Saccharomycetales</taxon>
        <taxon>Saccharomycetaceae</taxon>
        <taxon>Naumovozyma</taxon>
    </lineage>
</organism>
<evidence type="ECO:0000256" key="7">
    <source>
        <dbReference type="ARBA" id="ARBA00022737"/>
    </source>
</evidence>